<proteinExistence type="predicted"/>
<reference evidence="2" key="1">
    <citation type="journal article" date="2024" name="Proc. Natl. Acad. Sci. U.S.A.">
        <title>Extraordinary preservation of gene collinearity over three hundred million years revealed in homosporous lycophytes.</title>
        <authorList>
            <person name="Li C."/>
            <person name="Wickell D."/>
            <person name="Kuo L.Y."/>
            <person name="Chen X."/>
            <person name="Nie B."/>
            <person name="Liao X."/>
            <person name="Peng D."/>
            <person name="Ji J."/>
            <person name="Jenkins J."/>
            <person name="Williams M."/>
            <person name="Shu S."/>
            <person name="Plott C."/>
            <person name="Barry K."/>
            <person name="Rajasekar S."/>
            <person name="Grimwood J."/>
            <person name="Han X."/>
            <person name="Sun S."/>
            <person name="Hou Z."/>
            <person name="He W."/>
            <person name="Dai G."/>
            <person name="Sun C."/>
            <person name="Schmutz J."/>
            <person name="Leebens-Mack J.H."/>
            <person name="Li F.W."/>
            <person name="Wang L."/>
        </authorList>
    </citation>
    <scope>NUCLEOTIDE SEQUENCE [LARGE SCALE GENOMIC DNA]</scope>
    <source>
        <strain evidence="2">cv. PW_Plant_1</strain>
    </source>
</reference>
<gene>
    <name evidence="1" type="ORF">O6H91_08G057200</name>
</gene>
<name>A0ACC2CXV5_DIPCM</name>
<dbReference type="Proteomes" id="UP001162992">
    <property type="component" value="Chromosome 8"/>
</dbReference>
<evidence type="ECO:0000313" key="1">
    <source>
        <dbReference type="EMBL" id="KAJ7546853.1"/>
    </source>
</evidence>
<comment type="caution">
    <text evidence="1">The sequence shown here is derived from an EMBL/GenBank/DDBJ whole genome shotgun (WGS) entry which is preliminary data.</text>
</comment>
<accession>A0ACC2CXV5</accession>
<keyword evidence="2" id="KW-1185">Reference proteome</keyword>
<dbReference type="EMBL" id="CM055099">
    <property type="protein sequence ID" value="KAJ7546853.1"/>
    <property type="molecule type" value="Genomic_DNA"/>
</dbReference>
<sequence>MKLQYENDMVERKHKAVEKLSNTCKQIKERMDTKSSEKEQASLSTSKANAEACKENADIHPSQNQETIEGPEYPSNADKKLKHMLLEVENAVQNKKLSKVKMLAEKAMAMGADEDKLTQLVKEAQERDVALITEMKQIVEDGDMEDFIWCLGRSKRLGLDHEISKVQNDLMRKKEAVAAILSEVIQGWDITREDVEFNLREARRLGLEDIVATAEAAILAKEIEIDDGLENSIAKSSSNTFWYWVRKAEKMGMEENIARNVSKFDKMVQLFKNNMSDAASMGTRDEYCAMIAKGHSLSLESDVSVAVNAVRKRFSNILEKSMEMFKNSAGSKPLEADWKLLELEASKLGIGLEFLEHLRKEMSGAASQMTDITHELGMDERVVSASYIKLIDSTNQNNLMTVESKSLIIQNDVRDSRQLCLSSEASWARHSNRVDTEEVQLIRGLQDLPLWPVMQNWQQIELIRKNWQFFMVNMLNQKQVVSQTWGSLHNIKETETSMPKNKAHFSDKGNSQVHVGFCNDMISPCLNSCDDWQYLSNKGTTDVIKGVPIRDKHKGDRSIIIGPSTVGEEDEGNQQERLEMTAWMQVRNDNMSELEAVVFVPFNLTRIFLQQKMNCEEHELKQLTRLDLSCSGLSSFGEGVIFQCCPNLKTITADMNRLTTLRGAFNGCKKTIEWISVQDNFLFDLSGLESLHNLEVLHLESNALTNITAYCPPSEGSLLSHDNVMATNRQPSQSEAHCTLECHTLNCKNPSTLHSGDVKSLLPSNCWPKLKHLSIAGNRLTNIMGLGHSCPNLQVLNLGSNQLSTLGGPQGLALSGMRHLKVLDVGQNRLKGKSLWLALQRCPFVESLVASRNQLCKLPCHFGNVLLRELWLNGNAITRLTFFAWMPNLRRLYLQDNCIDSMEPCWGCPSLEVLDLSFNAITDISQLRQLACFPRLRSLQLNDNPVAEQSDYVDKILEAVPWILELDNEGISESAKEQAIKTLFIKVMNKVGMQYIQEKIARGDIIITDPIHPCDTQEVIITLCIDEKLSPFYTLSDHKFIALAGPSQEPDCFRKELVPLKKLMSGIVDRAILWSALIEASHLGNTSLALRRHLFPYVNYEEIEQRGLLLSSNFEARWSVFAHEKMCLQQKDRLFSANKDERSYREDSDNENSSRPEQVFVQESLASGSAARVASSQLTEETRNMESCFFEHLNFDPRGFLEMQELNSYNSQEFENISRNFIKVQALIRGHLCRCRFLMLKQLQAEENRKFLHEQEKSRETIISKVQAIWRGKNVRRSPSFSPPLHDVQIKNSSVKSIEKFQALWRGYVVRQHLRKAKEFSRYIDDDDFEYTVIDEKEFAIDESTFNEQFEQRIYPAFDGSHHLRMVGSLAKQSVSEVQRSAPCLPNKDALPSTGEFDIINSEKSGSVKSLEDSENDSHKVHSWDPQFICTFHKISLSAICNMLIGLHKLP</sequence>
<protein>
    <submittedName>
        <fullName evidence="1">Uncharacterized protein</fullName>
    </submittedName>
</protein>
<organism evidence="1 2">
    <name type="scientific">Diphasiastrum complanatum</name>
    <name type="common">Issler's clubmoss</name>
    <name type="synonym">Lycopodium complanatum</name>
    <dbReference type="NCBI Taxonomy" id="34168"/>
    <lineage>
        <taxon>Eukaryota</taxon>
        <taxon>Viridiplantae</taxon>
        <taxon>Streptophyta</taxon>
        <taxon>Embryophyta</taxon>
        <taxon>Tracheophyta</taxon>
        <taxon>Lycopodiopsida</taxon>
        <taxon>Lycopodiales</taxon>
        <taxon>Lycopodiaceae</taxon>
        <taxon>Lycopodioideae</taxon>
        <taxon>Diphasiastrum</taxon>
    </lineage>
</organism>
<evidence type="ECO:0000313" key="2">
    <source>
        <dbReference type="Proteomes" id="UP001162992"/>
    </source>
</evidence>